<dbReference type="Pfam" id="PF01650">
    <property type="entry name" value="Peptidase_C13"/>
    <property type="match status" value="1"/>
</dbReference>
<organism evidence="2 3">
    <name type="scientific">Aspergillus nomiae NRRL (strain ATCC 15546 / NRRL 13137 / CBS 260.88 / M93)</name>
    <dbReference type="NCBI Taxonomy" id="1509407"/>
    <lineage>
        <taxon>Eukaryota</taxon>
        <taxon>Fungi</taxon>
        <taxon>Dikarya</taxon>
        <taxon>Ascomycota</taxon>
        <taxon>Pezizomycotina</taxon>
        <taxon>Eurotiomycetes</taxon>
        <taxon>Eurotiomycetidae</taxon>
        <taxon>Eurotiales</taxon>
        <taxon>Aspergillaceae</taxon>
        <taxon>Aspergillus</taxon>
        <taxon>Aspergillus subgen. Circumdati</taxon>
    </lineage>
</organism>
<comment type="similarity">
    <text evidence="1">Belongs to the peptidase C13 family.</text>
</comment>
<keyword evidence="3" id="KW-1185">Reference proteome</keyword>
<evidence type="ECO:0000313" key="3">
    <source>
        <dbReference type="Proteomes" id="UP000037505"/>
    </source>
</evidence>
<dbReference type="InterPro" id="IPR001096">
    <property type="entry name" value="Peptidase_C13"/>
</dbReference>
<dbReference type="OrthoDB" id="4450035at2759"/>
<sequence length="231" mass="25749">MDGIRNVSNQVGPGDRITVVLIGHGTQRDGAVTLYPQHAKQEFLSKAEMIAALSVLPPDVRLLIVNEACYSGTWTMIAPEVGTQRDVLVETAATLGEQSWSYTSGSGRNRCSLFGAAFVEELTTQHHSRIVDEMRYVGPDQITSAPLVISSRALLSHNISHFILAPKIAAAITNVASAPDRHEEFLQSQTSARTFWRRLRRRMSLEREPAWRKRCLGFWLSLCVSRSPFRC</sequence>
<comment type="caution">
    <text evidence="2">The sequence shown here is derived from an EMBL/GenBank/DDBJ whole genome shotgun (WGS) entry which is preliminary data.</text>
</comment>
<reference evidence="2 3" key="1">
    <citation type="submission" date="2014-06" db="EMBL/GenBank/DDBJ databases">
        <title>The Genome of the Aflatoxigenic Filamentous Fungus Aspergillus nomius.</title>
        <authorList>
            <person name="Moore M.G."/>
            <person name="Shannon B.M."/>
            <person name="Brian M.M."/>
        </authorList>
    </citation>
    <scope>NUCLEOTIDE SEQUENCE [LARGE SCALE GENOMIC DNA]</scope>
    <source>
        <strain evidence="2 3">NRRL 13137</strain>
    </source>
</reference>
<dbReference type="Proteomes" id="UP000037505">
    <property type="component" value="Unassembled WGS sequence"/>
</dbReference>
<gene>
    <name evidence="2" type="ORF">ANOM_000503</name>
</gene>
<dbReference type="EMBL" id="JNOM01000003">
    <property type="protein sequence ID" value="KNG91340.1"/>
    <property type="molecule type" value="Genomic_DNA"/>
</dbReference>
<dbReference type="GO" id="GO:0008233">
    <property type="term" value="F:peptidase activity"/>
    <property type="evidence" value="ECO:0007669"/>
    <property type="project" value="InterPro"/>
</dbReference>
<dbReference type="GeneID" id="26802307"/>
<dbReference type="GO" id="GO:0006508">
    <property type="term" value="P:proteolysis"/>
    <property type="evidence" value="ECO:0007669"/>
    <property type="project" value="InterPro"/>
</dbReference>
<proteinExistence type="inferred from homology"/>
<dbReference type="Gene3D" id="3.40.50.1460">
    <property type="match status" value="1"/>
</dbReference>
<accession>A0A0L1JHT4</accession>
<dbReference type="AlphaFoldDB" id="A0A0L1JHT4"/>
<name>A0A0L1JHT4_ASPN3</name>
<evidence type="ECO:0000313" key="2">
    <source>
        <dbReference type="EMBL" id="KNG91340.1"/>
    </source>
</evidence>
<protein>
    <submittedName>
        <fullName evidence="2">Uncharacterized protein</fullName>
    </submittedName>
</protein>
<evidence type="ECO:0000256" key="1">
    <source>
        <dbReference type="ARBA" id="ARBA00009941"/>
    </source>
</evidence>
<dbReference type="RefSeq" id="XP_015412263.1">
    <property type="nucleotide sequence ID" value="XM_015545761.1"/>
</dbReference>